<name>A0A372MF00_9SPIR</name>
<dbReference type="Pfam" id="PF08282">
    <property type="entry name" value="Hydrolase_3"/>
    <property type="match status" value="1"/>
</dbReference>
<dbReference type="PANTHER" id="PTHR10000">
    <property type="entry name" value="PHOSPHOSERINE PHOSPHATASE"/>
    <property type="match status" value="1"/>
</dbReference>
<dbReference type="GO" id="GO:0000287">
    <property type="term" value="F:magnesium ion binding"/>
    <property type="evidence" value="ECO:0007669"/>
    <property type="project" value="TreeGrafter"/>
</dbReference>
<reference evidence="1 2" key="2">
    <citation type="submission" date="2018-09" db="EMBL/GenBank/DDBJ databases">
        <title>Genome of Sphaerochaeta halotolerans strain 4-11.</title>
        <authorList>
            <person name="Nazina T.N."/>
            <person name="Sokolova D.S."/>
        </authorList>
    </citation>
    <scope>NUCLEOTIDE SEQUENCE [LARGE SCALE GENOMIC DNA]</scope>
    <source>
        <strain evidence="1 2">4-11</strain>
    </source>
</reference>
<dbReference type="SUPFAM" id="SSF56784">
    <property type="entry name" value="HAD-like"/>
    <property type="match status" value="1"/>
</dbReference>
<gene>
    <name evidence="1" type="ORF">DYP60_10280</name>
</gene>
<dbReference type="Proteomes" id="UP000264002">
    <property type="component" value="Unassembled WGS sequence"/>
</dbReference>
<sequence length="290" mass="32119">MLSNQEETSRVLPLGWIFAILVHNILEVDVHTYAGIVFCDVDGTILPHGERTISSEFFALVEEARQADFLFCISSGRFHEALIPLFSPVSSQVVFSASNGCRVVYQGTELFPNHGITRPLAEQITSSLHAWGATALISTTEAIYLPTFSRNQLKAKSYLAKGYTRFFDTFNEVIGDVLQITAVCDGNVPTVLEQSRKAWDSSFHVVTTGNQMFDICPTSKGTSLKAISEHFSVPLAYTYAFGDDENDIPMLEAAGKGYIMGSAHQGVKDRDFEHCHDLVGTIRKIIEKQR</sequence>
<reference evidence="2" key="1">
    <citation type="submission" date="2018-08" db="EMBL/GenBank/DDBJ databases">
        <authorList>
            <person name="Grouzdev D.S."/>
            <person name="Krutkina M.S."/>
        </authorList>
    </citation>
    <scope>NUCLEOTIDE SEQUENCE [LARGE SCALE GENOMIC DNA]</scope>
    <source>
        <strain evidence="2">4-11</strain>
    </source>
</reference>
<dbReference type="GO" id="GO:0016791">
    <property type="term" value="F:phosphatase activity"/>
    <property type="evidence" value="ECO:0007669"/>
    <property type="project" value="TreeGrafter"/>
</dbReference>
<dbReference type="Gene3D" id="3.40.50.1000">
    <property type="entry name" value="HAD superfamily/HAD-like"/>
    <property type="match status" value="1"/>
</dbReference>
<dbReference type="InterPro" id="IPR006379">
    <property type="entry name" value="HAD-SF_hydro_IIB"/>
</dbReference>
<evidence type="ECO:0000313" key="1">
    <source>
        <dbReference type="EMBL" id="RFU94349.1"/>
    </source>
</evidence>
<evidence type="ECO:0000313" key="2">
    <source>
        <dbReference type="Proteomes" id="UP000264002"/>
    </source>
</evidence>
<dbReference type="InterPro" id="IPR036412">
    <property type="entry name" value="HAD-like_sf"/>
</dbReference>
<dbReference type="Gene3D" id="3.30.1240.10">
    <property type="match status" value="1"/>
</dbReference>
<keyword evidence="2" id="KW-1185">Reference proteome</keyword>
<dbReference type="GO" id="GO:0005829">
    <property type="term" value="C:cytosol"/>
    <property type="evidence" value="ECO:0007669"/>
    <property type="project" value="TreeGrafter"/>
</dbReference>
<organism evidence="1 2">
    <name type="scientific">Sphaerochaeta halotolerans</name>
    <dbReference type="NCBI Taxonomy" id="2293840"/>
    <lineage>
        <taxon>Bacteria</taxon>
        <taxon>Pseudomonadati</taxon>
        <taxon>Spirochaetota</taxon>
        <taxon>Spirochaetia</taxon>
        <taxon>Spirochaetales</taxon>
        <taxon>Sphaerochaetaceae</taxon>
        <taxon>Sphaerochaeta</taxon>
    </lineage>
</organism>
<dbReference type="NCBIfam" id="TIGR01484">
    <property type="entry name" value="HAD-SF-IIB"/>
    <property type="match status" value="1"/>
</dbReference>
<dbReference type="EMBL" id="QUWK01000010">
    <property type="protein sequence ID" value="RFU94349.1"/>
    <property type="molecule type" value="Genomic_DNA"/>
</dbReference>
<dbReference type="AlphaFoldDB" id="A0A372MF00"/>
<comment type="caution">
    <text evidence="1">The sequence shown here is derived from an EMBL/GenBank/DDBJ whole genome shotgun (WGS) entry which is preliminary data.</text>
</comment>
<protein>
    <submittedName>
        <fullName evidence="1">HAD-IIB family hydrolase</fullName>
    </submittedName>
</protein>
<dbReference type="RefSeq" id="WP_117330918.1">
    <property type="nucleotide sequence ID" value="NZ_QUWK01000010.1"/>
</dbReference>
<proteinExistence type="predicted"/>
<dbReference type="InterPro" id="IPR023214">
    <property type="entry name" value="HAD_sf"/>
</dbReference>
<keyword evidence="1" id="KW-0378">Hydrolase</keyword>
<dbReference type="PANTHER" id="PTHR10000:SF8">
    <property type="entry name" value="HAD SUPERFAMILY HYDROLASE-LIKE, TYPE 3"/>
    <property type="match status" value="1"/>
</dbReference>
<accession>A0A372MF00</accession>